<dbReference type="AlphaFoldDB" id="A0A239KNC7"/>
<dbReference type="EMBL" id="FZOF01000016">
    <property type="protein sequence ID" value="SNT19876.1"/>
    <property type="molecule type" value="Genomic_DNA"/>
</dbReference>
<protein>
    <recommendedName>
        <fullName evidence="4">Protein kinase domain-containing protein</fullName>
    </recommendedName>
</protein>
<dbReference type="InterPro" id="IPR011009">
    <property type="entry name" value="Kinase-like_dom_sf"/>
</dbReference>
<reference evidence="2" key="1">
    <citation type="submission" date="2017-06" db="EMBL/GenBank/DDBJ databases">
        <authorList>
            <person name="Kim H.J."/>
            <person name="Triplett B.A."/>
        </authorList>
    </citation>
    <scope>NUCLEOTIDE SEQUENCE [LARGE SCALE GENOMIC DNA]</scope>
    <source>
        <strain evidence="2">CGMCC 4.1858</strain>
    </source>
</reference>
<evidence type="ECO:0000256" key="1">
    <source>
        <dbReference type="SAM" id="MobiDB-lite"/>
    </source>
</evidence>
<dbReference type="SUPFAM" id="SSF56112">
    <property type="entry name" value="Protein kinase-like (PK-like)"/>
    <property type="match status" value="1"/>
</dbReference>
<evidence type="ECO:0008006" key="4">
    <source>
        <dbReference type="Google" id="ProtNLM"/>
    </source>
</evidence>
<accession>A0A239KNC7</accession>
<dbReference type="RefSeq" id="WP_089226536.1">
    <property type="nucleotide sequence ID" value="NZ_FZOF01000016.1"/>
</dbReference>
<gene>
    <name evidence="2" type="ORF">SAMN05216252_11690</name>
</gene>
<dbReference type="OrthoDB" id="3700382at2"/>
<feature type="region of interest" description="Disordered" evidence="1">
    <location>
        <begin position="290"/>
        <end position="315"/>
    </location>
</feature>
<name>A0A239KNC7_9ACTN</name>
<proteinExistence type="predicted"/>
<sequence length="315" mass="34271">MSHENGADVALASLRLLDRVGDGGQGEVHTVEGRPGVLYKSYREPHRVDGDALAALVDIRRLLEPGQRDRLDTEAAWPLCRVTDGSRVTGFLMNQAPATMTWHTLKGGTKLTELAYLLRSPKPAWQSVAQPNPTERHGLAVALVELLERLHTMGLVLGDLSQANVLWTVWPAPAVYLLDCDGARLAGRAPVLAQADTIDWNDPKAPPGTVTVDSDRYKAALAVCRILSMDAYAAPDKPFAPQPGVLDERQEAAVRRLLGQAAGQYGSRPDLGQWRMALSGREVIVLAAAKPAPRPPVDRSKFDGHRRRGTISLRD</sequence>
<evidence type="ECO:0000313" key="2">
    <source>
        <dbReference type="EMBL" id="SNT19876.1"/>
    </source>
</evidence>
<organism evidence="2 3">
    <name type="scientific">Actinacidiphila glaucinigra</name>
    <dbReference type="NCBI Taxonomy" id="235986"/>
    <lineage>
        <taxon>Bacteria</taxon>
        <taxon>Bacillati</taxon>
        <taxon>Actinomycetota</taxon>
        <taxon>Actinomycetes</taxon>
        <taxon>Kitasatosporales</taxon>
        <taxon>Streptomycetaceae</taxon>
        <taxon>Actinacidiphila</taxon>
    </lineage>
</organism>
<evidence type="ECO:0000313" key="3">
    <source>
        <dbReference type="Proteomes" id="UP000198280"/>
    </source>
</evidence>
<dbReference type="Proteomes" id="UP000198280">
    <property type="component" value="Unassembled WGS sequence"/>
</dbReference>
<keyword evidence="3" id="KW-1185">Reference proteome</keyword>